<dbReference type="NCBIfam" id="TIGR03696">
    <property type="entry name" value="Rhs_assc_core"/>
    <property type="match status" value="1"/>
</dbReference>
<proteinExistence type="predicted"/>
<dbReference type="InterPro" id="IPR022385">
    <property type="entry name" value="Rhs_assc_core"/>
</dbReference>
<evidence type="ECO:0000259" key="1">
    <source>
        <dbReference type="Pfam" id="PF20041"/>
    </source>
</evidence>
<protein>
    <submittedName>
        <fullName evidence="2">RHS repeat-associated core domain-containing protein</fullName>
    </submittedName>
</protein>
<organism evidence="2 3">
    <name type="scientific">Flavobacterium arundinis</name>
    <dbReference type="NCBI Taxonomy" id="3139143"/>
    <lineage>
        <taxon>Bacteria</taxon>
        <taxon>Pseudomonadati</taxon>
        <taxon>Bacteroidota</taxon>
        <taxon>Flavobacteriia</taxon>
        <taxon>Flavobacteriales</taxon>
        <taxon>Flavobacteriaceae</taxon>
        <taxon>Flavobacterium</taxon>
    </lineage>
</organism>
<dbReference type="InterPro" id="IPR028974">
    <property type="entry name" value="TSP_type-3_rpt"/>
</dbReference>
<dbReference type="InterPro" id="IPR050708">
    <property type="entry name" value="T6SS_VgrG/RHS"/>
</dbReference>
<feature type="domain" description="DUF6443" evidence="1">
    <location>
        <begin position="253"/>
        <end position="327"/>
    </location>
</feature>
<dbReference type="PANTHER" id="PTHR32305:SF15">
    <property type="entry name" value="PROTEIN RHSA-RELATED"/>
    <property type="match status" value="1"/>
</dbReference>
<dbReference type="EMBL" id="JBBYHR010000006">
    <property type="protein sequence ID" value="MEL1244930.1"/>
    <property type="molecule type" value="Genomic_DNA"/>
</dbReference>
<gene>
    <name evidence="2" type="ORF">AAEO56_11700</name>
</gene>
<comment type="caution">
    <text evidence="2">The sequence shown here is derived from an EMBL/GenBank/DDBJ whole genome shotgun (WGS) entry which is preliminary data.</text>
</comment>
<evidence type="ECO:0000313" key="3">
    <source>
        <dbReference type="Proteomes" id="UP001464555"/>
    </source>
</evidence>
<dbReference type="SUPFAM" id="SSF49785">
    <property type="entry name" value="Galactose-binding domain-like"/>
    <property type="match status" value="1"/>
</dbReference>
<dbReference type="Gene3D" id="4.10.1080.10">
    <property type="entry name" value="TSP type-3 repeat"/>
    <property type="match status" value="1"/>
</dbReference>
<keyword evidence="3" id="KW-1185">Reference proteome</keyword>
<dbReference type="PANTHER" id="PTHR32305">
    <property type="match status" value="1"/>
</dbReference>
<reference evidence="2 3" key="1">
    <citation type="submission" date="2024-04" db="EMBL/GenBank/DDBJ databases">
        <title>Flavobacterium sp. DGU11 16S ribosomal RNA gene Genome sequencing and assembly.</title>
        <authorList>
            <person name="Park S."/>
        </authorList>
    </citation>
    <scope>NUCLEOTIDE SEQUENCE [LARGE SCALE GENOMIC DNA]</scope>
    <source>
        <strain evidence="2 3">DGU11</strain>
    </source>
</reference>
<accession>A0ABU9HYE1</accession>
<evidence type="ECO:0000313" key="2">
    <source>
        <dbReference type="EMBL" id="MEL1244930.1"/>
    </source>
</evidence>
<name>A0ABU9HYE1_9FLAO</name>
<dbReference type="InterPro" id="IPR045619">
    <property type="entry name" value="DUF6443"/>
</dbReference>
<dbReference type="Proteomes" id="UP001464555">
    <property type="component" value="Unassembled WGS sequence"/>
</dbReference>
<dbReference type="Pfam" id="PF20041">
    <property type="entry name" value="DUF6443"/>
    <property type="match status" value="1"/>
</dbReference>
<sequence>MVTFNVTSYDANNTPTTQSITLEIKHDFITQASSLGGLTDFAVYKFPGCHKAHIEVTGIVYKDATGTIDPSFNDVNSVIYVESQFITDRYYNLKNTVVTPIEKKLITFAGVAETAITSSGVTNGEDELEISWSVFTDAPAEEYELEWVWLDNYGTHTGNKLQKDDISLTETEFRLNCTRIQTKKTFYRIPLIFSRGYLVYRIRPVGRFLDDVSKYYYGPWTSGLEEKTTVYNWPDVLEIGIDHEDGGKNWQYQSSYAEEGKKKEVVSYFDGTLRNRQTVTRINSNNQTVVGEVIYDTQGRPAIEVLPVPLEEAAIRFYDALNKNSSLELFSNRDFDWENSGVTDCEPTHSPVMSKTSGASKFYSESTSIKNNFHDYVPNASGYPFSQIEYTPDNTGRIRRKGGVGETHQLGSDHEMQYFYFVPGRIELNRLFGYNVGYNNRYKKNMVVDPNGQVSISYVDPQGRTIATALTGTHPANLDALEDEANEGLHQKLITDLTINNDKYSSGENGSALDGVRVEKQIGIAKQGATPVTFEYNLSHTTDVYDDNCVAEYNYPFVFDWYISLLDDCGYEKIDGIEGDRKGQVGTFSLTSTGVTELSVKRTENESNPLKASNLEVGTYTLNKDVRINKEALDRYADDYVERLRNPLNPCYIDPIQFSPGTVSNCNITCKECEQLFINNFLDETDATMFTALIGETENNGDQLGNILLRESLVKKAEDAYVLVNIKAILNNESFYYDGEVLKYDNQQPLIEQEIINLYENRFKNEFRQSLNGCRAFCEQPLATCSVSEYQLLADMNIGGQYGSTEGLANLSMLTDEELEQVPDPDRLSIFNSSNAFYYGGYLLVNNDDDEDGPPEVDAAFSWKHPDQFKPYADDLGTPSRVRVEMIGLNTYNPAIDAGVVPFEADGNLWVRPEQLKEVEDFLNAWKPSWSRSLLKYHPEYYYYVYEKALCETTGGSLAMSSDNFDRFLETITTFEDIESGNNPHNYDLEQLVTNTTAVTNNDPYFNIIYSGDAGPIEDSTIRDQRWAIMHEALTSNYDGFTINGNDANMLQAAIYMTVNPGGMMPASSFPDLSSFSAAVTYMNTNLSESQRDHVWITFRNYYIGLKNKIKNVYANVYSAGKRRYNGCIGDLENNDTFVTVFSNFSNYGAIHTTINNALNYNNGIDGTISSPCGELTASLYENKIKRFLNTDFGFNNGDNDAANDITSDTDSGIYMQTGRCPLSFDMENFLTGMLNTQYQTNGLLINTPANNFPFLTPDLFTALSGLSWPPASTPVIAADIISPSQLDIEIGGVQRLTLNILPGNPGCSSLPTWDEYEDGDFSITGFRNFYYIPGSYDAVTQNYRFRIIASIVRHPFLTDCEVPEEIIIEGVSKAAVGGCGFEGDPAITPGGQVLSEEDAAGTGIGGCEKRTRFEKALVRLFNKLKDSGNLYSSSLSLGYVNEGQLNQQDPYGYVGSIMPQIFGDTSSNAIWYGTTSGFTIAVGGTAVAYCNASLPSTGVLKFTAVTIHPNNTITVTYLANDLSLHTVTGGSIWKNSSMSVPLDFDCTCTETVSWEEGTERALHGVLNYIWLNKDNINVDDTITPEPYTTELKSYLDSEDISFKNFSYVDDGVRGVYFYIVTTTSRCIISVPIDNSVNGALYASITHFSSTKYTDQASFEVLAYHNEYIDDNGNVVPAGIVALNGSGGKCIDTSCEQAVDAALVITDLLNELIEGYDENAESQGWEDGSSPDALADLLEFLDSDDTGSPGIYNFYMAGSDDHRQMGFTLFENSDCSFVFDLPADNGTDVETISGIKFNKDFKSFIIDRLSNNHGQGVINCLNLTQCFGTAEVACIPCIPKPVDVVTCGEAWGAFNDAIDTIEEYERPSYLGPEEFCNMNLQYITADYIHYLEALDIDDIDDEFFITIQQFAKSGLGYGNAQTRHAIDSFLAYTSGGGVLQWVNYVNDIYVVEYDICPSQNMPLSASVDEIEITDPCTLFAKVINGTYISQLNEQYLANQREAFRQRYIKQAMEGLRETFTQSADDKEYQYTLYYYDQAGNLMQTVPPEGVHRLLPGTDDNIDEARTNDSTNLALLPVHNLKTQYKYNTLNQLVWQKTPDGGITKFAYDKLGRIIASQNERQLTDFQGMPSLTLDTGMTIADGTLTKTGSGTTALNANTTTHIISGDGFVEFTIFNVTTNASGIRAGLSYNNNPSALIMDYMFNIATPALSGDPINISRGMGSSFTNVGEIAAGDIYRIERKGNKIYWSKNGAVIHDVNEPSGHIGAPLIADFSISRTGSSLYNLNVVAYGNGDKFSYTKYDGLGRIYEAGEIKPTNSTGTAKYTISDEGRLMLAGEKQDGFDAANTRKEVTRTIYDEPLASTTDWFTSYSINNTRNRVTAVLYYNELTSTIAGGEADAEYANGIFYDYDVHGNVKELVYHINNDDLAALGQSIKKISYDYDLISGNVNRVTYQPGKPDQFIHKYDYDADNRITQVYTSKDDVIWEKEANYLYYDHGPLARTEIGDKKVQGLDYIYTLQGWLKAVNGERIDPDSDAGKDGLTVAKDAFAFALNYYNGDYASRHNAIDNKDNITLYYTKGQGVEGNKNLYNGNIKEMVTSLLDQNQNLLHTQYNFYTYDQLNRIKGMTSSARYYDAYGFPLTSGASYSSSYTYDRNGNLQGMVNRVMTNVLMDNFSYKYIINSNKLSHVDDTAPISNIPNDDIDDQKPFIYRYDAIGQLTRDFGAGLTIDWRVDGKVRSVTKTDGSVITFGYDGLGNRISKSVAEATKITTTYYQLDAQGNVMSTYELHEPVGGDKAYYLIEHAIYGSSRIGMEHGMQEMNAADSGSGRLAMRASTMRYMPPVTAGLDLQQNLGTKWTDNMEKLNFFTEAGPVTDKFSITTKFKLADGSFTENSTYNLADLQGAMYFKVGNADKKYWVRSFAKVKITMDSDGNYRPVIVLERYKRIYHDYKPSMHRRRYSFRNYIDQTTYTLKQDIAGIPAGEWDMDLKMSLINGAYQPTMTINGNIFTPASFNAVDQKVKDGQEQTTGNSYQNPPEPYHSIGKREVPYYAFFPPEELGGVKAQMCEFAYTIEDKGKLFLFDYTPHSEDGLVTMTLNTIAYGTKYCGNPGLDTDQDGIVDTDDNCPFTFNPLQEDLDQDNVGDVCDNCQCPNEDQADSDGDGLGDATCGEGEDYIQCDNCPDVANIDQKDSDGDKVGDSCDNCRYTANPLQEDLDGDGIGDACEGLDQGAGVLAETADPIQVNRFVGDKRYELTNHLGNVLSVITDRKLIGGSSKETAVYTTNFDSGFAGWVKHSAASGMINDNGRLKISSAISNSGAYYDVALTQNKTYNITLDVDKAGVSQDVRVRFSRVTGNVGISNVLVTGTRITFTYTPGTGQSDNYRISVQLSVPSPLTTPVNFYVDNVVVNEITDSFALGYVPDVVAYNDYYPFGMLVPERNYQDTSDKYRFGFQGQERDDELKGPGNSLNYTYRMHDPRIGRFFAVDPLTGKYPFYSPYAFSGNRVIDASELEGLEPFVHNSARLADARLEKFNTELATGNVEEAIKAYDAYKGGIKAQKYGLAFGIAIVSFPYLKQRAISIALSIVRNPALLTEIFATTTGFFYEGPEDLFPQAKGDELAKIFKGSGKKILDFFGGSKSRYNFALNIDVQATQGFRGSISSFSKIMKKLDLFGSVDNIIANNPYGYSDYLVDASKLLKEKGTIIIRGSLSNKYFNQIVNGTANGLGNFNILQNLQKVSKSIKAGMKTTDGKPIQGDIYEIILQKKDL</sequence>
<dbReference type="RefSeq" id="WP_341697245.1">
    <property type="nucleotide sequence ID" value="NZ_JBBYHR010000006.1"/>
</dbReference>
<dbReference type="SUPFAM" id="SSF103647">
    <property type="entry name" value="TSP type-3 repeat"/>
    <property type="match status" value="2"/>
</dbReference>
<dbReference type="Gene3D" id="2.180.10.10">
    <property type="entry name" value="RHS repeat-associated core"/>
    <property type="match status" value="3"/>
</dbReference>
<dbReference type="InterPro" id="IPR008979">
    <property type="entry name" value="Galactose-bd-like_sf"/>
</dbReference>